<protein>
    <recommendedName>
        <fullName evidence="5">Putative zinc-finger domain-containing protein</fullName>
    </recommendedName>
</protein>
<evidence type="ECO:0000256" key="3">
    <source>
        <dbReference type="SAM" id="MobiDB-lite"/>
    </source>
</evidence>
<sequence>MTCGEVRDSLGAYALGALEPAEAAAVRDHLAGCPECQAAQAELAGIPDLLGLLRLEEVEQGVVEPDELGLQRLLGRVRAERGRDRRRRLRAALVAAALVVIVAGGGGWAVAHWQGETAPVVAQQSPTPTTPTPAPTPTTPAPTPRLTAAPVHWSATSADETVDATATMNGVPWGTKVDIVLHGVKKGEVCSLVVWDRSGRRWDGGSWRVAYAQGVRWSGGIAVPAGEVERIQIFAPGERPLLTMDS</sequence>
<name>A0A927RF02_9ACTN</name>
<feature type="transmembrane region" description="Helical" evidence="4">
    <location>
        <begin position="91"/>
        <end position="111"/>
    </location>
</feature>
<gene>
    <name evidence="6" type="ORF">HEB94_009632</name>
</gene>
<keyword evidence="4" id="KW-0472">Membrane</keyword>
<keyword evidence="2" id="KW-0804">Transcription</keyword>
<feature type="domain" description="Putative zinc-finger" evidence="5">
    <location>
        <begin position="3"/>
        <end position="37"/>
    </location>
</feature>
<keyword evidence="4" id="KW-0812">Transmembrane</keyword>
<dbReference type="InterPro" id="IPR027383">
    <property type="entry name" value="Znf_put"/>
</dbReference>
<dbReference type="Pfam" id="PF13490">
    <property type="entry name" value="zf-HC2"/>
    <property type="match status" value="1"/>
</dbReference>
<evidence type="ECO:0000256" key="2">
    <source>
        <dbReference type="ARBA" id="ARBA00023163"/>
    </source>
</evidence>
<reference evidence="6" key="1">
    <citation type="submission" date="2020-10" db="EMBL/GenBank/DDBJ databases">
        <title>Sequencing the genomes of 1000 actinobacteria strains.</title>
        <authorList>
            <person name="Klenk H.-P."/>
        </authorList>
    </citation>
    <scope>NUCLEOTIDE SEQUENCE</scope>
    <source>
        <strain evidence="6">DSM 45354</strain>
    </source>
</reference>
<dbReference type="EMBL" id="JADBEM010000001">
    <property type="protein sequence ID" value="MBE1612784.1"/>
    <property type="molecule type" value="Genomic_DNA"/>
</dbReference>
<comment type="caution">
    <text evidence="6">The sequence shown here is derived from an EMBL/GenBank/DDBJ whole genome shotgun (WGS) entry which is preliminary data.</text>
</comment>
<evidence type="ECO:0000259" key="5">
    <source>
        <dbReference type="Pfam" id="PF13490"/>
    </source>
</evidence>
<feature type="region of interest" description="Disordered" evidence="3">
    <location>
        <begin position="120"/>
        <end position="141"/>
    </location>
</feature>
<evidence type="ECO:0000313" key="7">
    <source>
        <dbReference type="Proteomes" id="UP000638648"/>
    </source>
</evidence>
<dbReference type="RefSeq" id="WP_192755768.1">
    <property type="nucleotide sequence ID" value="NZ_BAABJL010000084.1"/>
</dbReference>
<dbReference type="Proteomes" id="UP000638648">
    <property type="component" value="Unassembled WGS sequence"/>
</dbReference>
<feature type="compositionally biased region" description="Pro residues" evidence="3">
    <location>
        <begin position="128"/>
        <end position="141"/>
    </location>
</feature>
<keyword evidence="1" id="KW-0805">Transcription regulation</keyword>
<dbReference type="InterPro" id="IPR041916">
    <property type="entry name" value="Anti_sigma_zinc_sf"/>
</dbReference>
<dbReference type="AlphaFoldDB" id="A0A927RF02"/>
<proteinExistence type="predicted"/>
<organism evidence="6 7">
    <name type="scientific">Actinopolymorpha pittospori</name>
    <dbReference type="NCBI Taxonomy" id="648752"/>
    <lineage>
        <taxon>Bacteria</taxon>
        <taxon>Bacillati</taxon>
        <taxon>Actinomycetota</taxon>
        <taxon>Actinomycetes</taxon>
        <taxon>Propionibacteriales</taxon>
        <taxon>Actinopolymorphaceae</taxon>
        <taxon>Actinopolymorpha</taxon>
    </lineage>
</organism>
<evidence type="ECO:0000256" key="1">
    <source>
        <dbReference type="ARBA" id="ARBA00023015"/>
    </source>
</evidence>
<keyword evidence="4" id="KW-1133">Transmembrane helix</keyword>
<evidence type="ECO:0000313" key="6">
    <source>
        <dbReference type="EMBL" id="MBE1612784.1"/>
    </source>
</evidence>
<keyword evidence="7" id="KW-1185">Reference proteome</keyword>
<accession>A0A927RF02</accession>
<evidence type="ECO:0000256" key="4">
    <source>
        <dbReference type="SAM" id="Phobius"/>
    </source>
</evidence>
<dbReference type="Gene3D" id="1.10.10.1320">
    <property type="entry name" value="Anti-sigma factor, zinc-finger domain"/>
    <property type="match status" value="1"/>
</dbReference>